<accession>A0A0E9W0T9</accession>
<dbReference type="AlphaFoldDB" id="A0A0E9W0T9"/>
<proteinExistence type="predicted"/>
<evidence type="ECO:0000256" key="1">
    <source>
        <dbReference type="SAM" id="Phobius"/>
    </source>
</evidence>
<protein>
    <submittedName>
        <fullName evidence="2">Uncharacterized protein</fullName>
    </submittedName>
</protein>
<feature type="transmembrane region" description="Helical" evidence="1">
    <location>
        <begin position="16"/>
        <end position="34"/>
    </location>
</feature>
<keyword evidence="1" id="KW-0812">Transmembrane</keyword>
<dbReference type="EMBL" id="GBXM01024600">
    <property type="protein sequence ID" value="JAH83977.1"/>
    <property type="molecule type" value="Transcribed_RNA"/>
</dbReference>
<reference evidence="2" key="2">
    <citation type="journal article" date="2015" name="Fish Shellfish Immunol.">
        <title>Early steps in the European eel (Anguilla anguilla)-Vibrio vulnificus interaction in the gills: Role of the RtxA13 toxin.</title>
        <authorList>
            <person name="Callol A."/>
            <person name="Pajuelo D."/>
            <person name="Ebbesson L."/>
            <person name="Teles M."/>
            <person name="MacKenzie S."/>
            <person name="Amaro C."/>
        </authorList>
    </citation>
    <scope>NUCLEOTIDE SEQUENCE</scope>
</reference>
<organism evidence="2">
    <name type="scientific">Anguilla anguilla</name>
    <name type="common">European freshwater eel</name>
    <name type="synonym">Muraena anguilla</name>
    <dbReference type="NCBI Taxonomy" id="7936"/>
    <lineage>
        <taxon>Eukaryota</taxon>
        <taxon>Metazoa</taxon>
        <taxon>Chordata</taxon>
        <taxon>Craniata</taxon>
        <taxon>Vertebrata</taxon>
        <taxon>Euteleostomi</taxon>
        <taxon>Actinopterygii</taxon>
        <taxon>Neopterygii</taxon>
        <taxon>Teleostei</taxon>
        <taxon>Anguilliformes</taxon>
        <taxon>Anguillidae</taxon>
        <taxon>Anguilla</taxon>
    </lineage>
</organism>
<keyword evidence="1" id="KW-1133">Transmembrane helix</keyword>
<keyword evidence="1" id="KW-0472">Membrane</keyword>
<name>A0A0E9W0T9_ANGAN</name>
<sequence>MGSRNGTMTLPELPDFHVLIMSTYAVILYSLPCFTEF</sequence>
<reference evidence="2" key="1">
    <citation type="submission" date="2014-11" db="EMBL/GenBank/DDBJ databases">
        <authorList>
            <person name="Amaro Gonzalez C."/>
        </authorList>
    </citation>
    <scope>NUCLEOTIDE SEQUENCE</scope>
</reference>
<evidence type="ECO:0000313" key="2">
    <source>
        <dbReference type="EMBL" id="JAH83977.1"/>
    </source>
</evidence>